<protein>
    <recommendedName>
        <fullName evidence="4">SXP/RAL-2 family protein Ani s 5-like cation-binding domain-containing protein</fullName>
    </recommendedName>
</protein>
<evidence type="ECO:0000256" key="1">
    <source>
        <dbReference type="SAM" id="SignalP"/>
    </source>
</evidence>
<feature type="chain" id="PRO_5043012030" description="SXP/RAL-2 family protein Ani s 5-like cation-binding domain-containing protein" evidence="1">
    <location>
        <begin position="19"/>
        <end position="112"/>
    </location>
</feature>
<evidence type="ECO:0008006" key="4">
    <source>
        <dbReference type="Google" id="ProtNLM"/>
    </source>
</evidence>
<dbReference type="AlphaFoldDB" id="A0AAN5C238"/>
<dbReference type="EMBL" id="BTRK01000001">
    <property type="protein sequence ID" value="GMR34068.1"/>
    <property type="molecule type" value="Genomic_DNA"/>
</dbReference>
<proteinExistence type="predicted"/>
<keyword evidence="1" id="KW-0732">Signal</keyword>
<evidence type="ECO:0000313" key="2">
    <source>
        <dbReference type="EMBL" id="GMR34068.1"/>
    </source>
</evidence>
<feature type="signal peptide" evidence="1">
    <location>
        <begin position="1"/>
        <end position="18"/>
    </location>
</feature>
<name>A0AAN5C238_9BILA</name>
<accession>A0AAN5C238</accession>
<sequence>MQILLILSAIALCAFAHGNCEGLKPAPLTAEQKAEIKAKVQEKLATLTTEAQKAGNDILAAFEANEGNMEATKAAVETILSGVSDSVKQELVSILPGGRHFLGHHKHSTPSA</sequence>
<evidence type="ECO:0000313" key="3">
    <source>
        <dbReference type="Proteomes" id="UP001328107"/>
    </source>
</evidence>
<gene>
    <name evidence="2" type="ORF">PMAYCL1PPCAC_04263</name>
</gene>
<comment type="caution">
    <text evidence="2">The sequence shown here is derived from an EMBL/GenBank/DDBJ whole genome shotgun (WGS) entry which is preliminary data.</text>
</comment>
<organism evidence="2 3">
    <name type="scientific">Pristionchus mayeri</name>
    <dbReference type="NCBI Taxonomy" id="1317129"/>
    <lineage>
        <taxon>Eukaryota</taxon>
        <taxon>Metazoa</taxon>
        <taxon>Ecdysozoa</taxon>
        <taxon>Nematoda</taxon>
        <taxon>Chromadorea</taxon>
        <taxon>Rhabditida</taxon>
        <taxon>Rhabditina</taxon>
        <taxon>Diplogasteromorpha</taxon>
        <taxon>Diplogasteroidea</taxon>
        <taxon>Neodiplogasteridae</taxon>
        <taxon>Pristionchus</taxon>
    </lineage>
</organism>
<keyword evidence="3" id="KW-1185">Reference proteome</keyword>
<reference evidence="3" key="1">
    <citation type="submission" date="2022-10" db="EMBL/GenBank/DDBJ databases">
        <title>Genome assembly of Pristionchus species.</title>
        <authorList>
            <person name="Yoshida K."/>
            <person name="Sommer R.J."/>
        </authorList>
    </citation>
    <scope>NUCLEOTIDE SEQUENCE [LARGE SCALE GENOMIC DNA]</scope>
    <source>
        <strain evidence="3">RS5460</strain>
    </source>
</reference>
<dbReference type="Proteomes" id="UP001328107">
    <property type="component" value="Unassembled WGS sequence"/>
</dbReference>